<dbReference type="Gene3D" id="3.90.1640.10">
    <property type="entry name" value="inorganic pyrophosphatase (n-terminal core)"/>
    <property type="match status" value="1"/>
</dbReference>
<evidence type="ECO:0000259" key="2">
    <source>
        <dbReference type="Pfam" id="PF02272"/>
    </source>
</evidence>
<dbReference type="Proteomes" id="UP000593802">
    <property type="component" value="Chromosome"/>
</dbReference>
<dbReference type="RefSeq" id="WP_200759449.1">
    <property type="nucleotide sequence ID" value="NZ_AP023366.1"/>
</dbReference>
<dbReference type="KEGG" id="eff:skT53_02930"/>
<feature type="domain" description="DHHA1" evidence="2">
    <location>
        <begin position="237"/>
        <end position="323"/>
    </location>
</feature>
<dbReference type="PANTHER" id="PTHR47618:SF1">
    <property type="entry name" value="BIFUNCTIONAL OLIGORIBONUCLEASE AND PAP PHOSPHATASE NRNA"/>
    <property type="match status" value="1"/>
</dbReference>
<dbReference type="SUPFAM" id="SSF64182">
    <property type="entry name" value="DHH phosphoesterases"/>
    <property type="match status" value="1"/>
</dbReference>
<reference evidence="3 4" key="1">
    <citation type="submission" date="2020-08" db="EMBL/GenBank/DDBJ databases">
        <title>Complete Genome Sequence of Effusibacillus dendaii Strain skT53, Isolated from Farmland soil.</title>
        <authorList>
            <person name="Konishi T."/>
            <person name="Kawasaki H."/>
        </authorList>
    </citation>
    <scope>NUCLEOTIDE SEQUENCE [LARGE SCALE GENOMIC DNA]</scope>
    <source>
        <strain evidence="4">skT53</strain>
    </source>
</reference>
<dbReference type="InterPro" id="IPR003156">
    <property type="entry name" value="DHHA1_dom"/>
</dbReference>
<dbReference type="InterPro" id="IPR051319">
    <property type="entry name" value="Oligoribo/pAp-PDE_c-di-AMP_PDE"/>
</dbReference>
<feature type="domain" description="DDH" evidence="1">
    <location>
        <begin position="20"/>
        <end position="160"/>
    </location>
</feature>
<dbReference type="Gene3D" id="3.10.310.30">
    <property type="match status" value="1"/>
</dbReference>
<protein>
    <submittedName>
        <fullName evidence="3">DHH family phosphoesterase</fullName>
    </submittedName>
</protein>
<dbReference type="AlphaFoldDB" id="A0A7I8D5A9"/>
<name>A0A7I8D5A9_9BACL</name>
<dbReference type="Pfam" id="PF01368">
    <property type="entry name" value="DHH"/>
    <property type="match status" value="1"/>
</dbReference>
<accession>A0A7I8D5A9</accession>
<dbReference type="InterPro" id="IPR038763">
    <property type="entry name" value="DHH_sf"/>
</dbReference>
<organism evidence="3 4">
    <name type="scientific">Effusibacillus dendaii</name>
    <dbReference type="NCBI Taxonomy" id="2743772"/>
    <lineage>
        <taxon>Bacteria</taxon>
        <taxon>Bacillati</taxon>
        <taxon>Bacillota</taxon>
        <taxon>Bacilli</taxon>
        <taxon>Bacillales</taxon>
        <taxon>Alicyclobacillaceae</taxon>
        <taxon>Effusibacillus</taxon>
    </lineage>
</organism>
<dbReference type="EMBL" id="AP023366">
    <property type="protein sequence ID" value="BCJ85308.1"/>
    <property type="molecule type" value="Genomic_DNA"/>
</dbReference>
<proteinExistence type="predicted"/>
<sequence>MEKNRMLQEAADFIRQNDRFLLVTHVQPDGDAFGSTLGFAHLLEALGKQVVIAAEEPVPGKFQFLPGSNKIQICSSISEKFSTVVALDCGDFRRLGSCADLLLPDAAVLNIDHHKTNDLFGKANLVDLDAAATSQIVYDLAGFLRVSVGLPMAICLYTGIMTDTGGFRYSNTTVAVHRIVGDLLEIGVAPYEIADRLLETLTWAQAQLIREALGTLQRDSSGQVAWIAVKRDLLDRLGARDEDVEGLVSYARNIQGVEVGILFREKEDGSVKVSLRSKYRVDVGQIALFYGGGGHARAAGCSLHSSIEQAQTDVLAKVSEWLAT</sequence>
<evidence type="ECO:0000259" key="1">
    <source>
        <dbReference type="Pfam" id="PF01368"/>
    </source>
</evidence>
<gene>
    <name evidence="3" type="ORF">skT53_02930</name>
</gene>
<dbReference type="Pfam" id="PF02272">
    <property type="entry name" value="DHHA1"/>
    <property type="match status" value="1"/>
</dbReference>
<dbReference type="InterPro" id="IPR001667">
    <property type="entry name" value="DDH_dom"/>
</dbReference>
<dbReference type="PANTHER" id="PTHR47618">
    <property type="entry name" value="BIFUNCTIONAL OLIGORIBONUCLEASE AND PAP PHOSPHATASE NRNA"/>
    <property type="match status" value="1"/>
</dbReference>
<evidence type="ECO:0000313" key="3">
    <source>
        <dbReference type="EMBL" id="BCJ85308.1"/>
    </source>
</evidence>
<evidence type="ECO:0000313" key="4">
    <source>
        <dbReference type="Proteomes" id="UP000593802"/>
    </source>
</evidence>
<dbReference type="GO" id="GO:0003676">
    <property type="term" value="F:nucleic acid binding"/>
    <property type="evidence" value="ECO:0007669"/>
    <property type="project" value="InterPro"/>
</dbReference>
<keyword evidence="4" id="KW-1185">Reference proteome</keyword>